<reference evidence="1" key="1">
    <citation type="submission" date="2021-01" db="EMBL/GenBank/DDBJ databases">
        <title>Marivirga sp. nov., isolated from intertidal surface sediments.</title>
        <authorList>
            <person name="Zhang M."/>
        </authorList>
    </citation>
    <scope>NUCLEOTIDE SEQUENCE</scope>
    <source>
        <strain evidence="1">SM1354</strain>
    </source>
</reference>
<comment type="caution">
    <text evidence="1">The sequence shown here is derived from an EMBL/GenBank/DDBJ whole genome shotgun (WGS) entry which is preliminary data.</text>
</comment>
<proteinExistence type="predicted"/>
<dbReference type="AlphaFoldDB" id="A0A937AIP8"/>
<evidence type="ECO:0000313" key="1">
    <source>
        <dbReference type="EMBL" id="MBL0766254.1"/>
    </source>
</evidence>
<dbReference type="Gene3D" id="1.10.10.1320">
    <property type="entry name" value="Anti-sigma factor, zinc-finger domain"/>
    <property type="match status" value="1"/>
</dbReference>
<dbReference type="InterPro" id="IPR041916">
    <property type="entry name" value="Anti_sigma_zinc_sf"/>
</dbReference>
<protein>
    <recommendedName>
        <fullName evidence="3">Anti-sigma factor</fullName>
    </recommendedName>
</protein>
<gene>
    <name evidence="1" type="ORF">JKP34_13385</name>
</gene>
<evidence type="ECO:0008006" key="3">
    <source>
        <dbReference type="Google" id="ProtNLM"/>
    </source>
</evidence>
<accession>A0A937AIP8</accession>
<dbReference type="Proteomes" id="UP000642920">
    <property type="component" value="Unassembled WGS sequence"/>
</dbReference>
<organism evidence="1 2">
    <name type="scientific">Marivirga atlantica</name>
    <dbReference type="NCBI Taxonomy" id="1548457"/>
    <lineage>
        <taxon>Bacteria</taxon>
        <taxon>Pseudomonadati</taxon>
        <taxon>Bacteroidota</taxon>
        <taxon>Cytophagia</taxon>
        <taxon>Cytophagales</taxon>
        <taxon>Marivirgaceae</taxon>
        <taxon>Marivirga</taxon>
    </lineage>
</organism>
<dbReference type="EMBL" id="JAERQG010000003">
    <property type="protein sequence ID" value="MBL0766254.1"/>
    <property type="molecule type" value="Genomic_DNA"/>
</dbReference>
<evidence type="ECO:0000313" key="2">
    <source>
        <dbReference type="Proteomes" id="UP000642920"/>
    </source>
</evidence>
<dbReference type="RefSeq" id="WP_201922400.1">
    <property type="nucleotide sequence ID" value="NZ_JAERQG010000003.1"/>
</dbReference>
<name>A0A937AIP8_9BACT</name>
<sequence>MNIESNNESAKERMMAYLYDELSGAEKKAFEKELENNQALRNEVEAFKDTRSLLGKAGNESVTPPPFFQLMDERKQSSGNNAFKWVGSIAASLLILLFAAKLSGLSVKIENGNTSIAFNSSADLNGSYIPKAEVNQMIETSLVAYDQKINQQLDNRDQKQEHMLNAQFAENRTAMANSLNKIEKKNEQLMANYWQKNTSQQKQYMTSLMGDFTNYVEQRRSEDMQYLIAKINLLETDTDLLELETNQLKSSYAVNNTEDAY</sequence>
<keyword evidence="2" id="KW-1185">Reference proteome</keyword>